<evidence type="ECO:0000313" key="15">
    <source>
        <dbReference type="Proteomes" id="UP000642284"/>
    </source>
</evidence>
<dbReference type="Gene3D" id="3.30.2010.10">
    <property type="entry name" value="Metalloproteases ('zincins'), catalytic domain"/>
    <property type="match status" value="1"/>
</dbReference>
<evidence type="ECO:0000256" key="2">
    <source>
        <dbReference type="ARBA" id="ARBA00022475"/>
    </source>
</evidence>
<feature type="transmembrane region" description="Helical" evidence="12">
    <location>
        <begin position="83"/>
        <end position="109"/>
    </location>
</feature>
<keyword evidence="6 11" id="KW-0378">Hydrolase</keyword>
<comment type="caution">
    <text evidence="14">The sequence shown here is derived from an EMBL/GenBank/DDBJ whole genome shotgun (WGS) entry which is preliminary data.</text>
</comment>
<evidence type="ECO:0000256" key="3">
    <source>
        <dbReference type="ARBA" id="ARBA00022670"/>
    </source>
</evidence>
<keyword evidence="2" id="KW-1003">Cell membrane</keyword>
<dbReference type="CDD" id="cd07328">
    <property type="entry name" value="M48_Ste24p_like"/>
    <property type="match status" value="1"/>
</dbReference>
<accession>A0ABR7SIZ7</accession>
<comment type="similarity">
    <text evidence="11">Belongs to the peptidase M48 family.</text>
</comment>
<evidence type="ECO:0000256" key="5">
    <source>
        <dbReference type="ARBA" id="ARBA00022723"/>
    </source>
</evidence>
<keyword evidence="7 11" id="KW-0862">Zinc</keyword>
<keyword evidence="9 11" id="KW-0482">Metalloprotease</keyword>
<keyword evidence="15" id="KW-1185">Reference proteome</keyword>
<evidence type="ECO:0000256" key="7">
    <source>
        <dbReference type="ARBA" id="ARBA00022833"/>
    </source>
</evidence>
<dbReference type="EMBL" id="JACTVJ010000010">
    <property type="protein sequence ID" value="MBC9715234.1"/>
    <property type="molecule type" value="Genomic_DNA"/>
</dbReference>
<comment type="cofactor">
    <cofactor evidence="11">
        <name>Zn(2+)</name>
        <dbReference type="ChEBI" id="CHEBI:29105"/>
    </cofactor>
    <text evidence="11">Binds 1 zinc ion per subunit.</text>
</comment>
<dbReference type="InterPro" id="IPR001915">
    <property type="entry name" value="Peptidase_M48"/>
</dbReference>
<dbReference type="Proteomes" id="UP000642284">
    <property type="component" value="Unassembled WGS sequence"/>
</dbReference>
<evidence type="ECO:0000256" key="1">
    <source>
        <dbReference type="ARBA" id="ARBA00004651"/>
    </source>
</evidence>
<evidence type="ECO:0000313" key="14">
    <source>
        <dbReference type="EMBL" id="MBC9715234.1"/>
    </source>
</evidence>
<feature type="transmembrane region" description="Helical" evidence="12">
    <location>
        <begin position="115"/>
        <end position="134"/>
    </location>
</feature>
<dbReference type="RefSeq" id="WP_187815669.1">
    <property type="nucleotide sequence ID" value="NZ_JACTVJ010000010.1"/>
</dbReference>
<keyword evidence="8 12" id="KW-1133">Transmembrane helix</keyword>
<dbReference type="PANTHER" id="PTHR43221:SF1">
    <property type="entry name" value="PROTEASE HTPX"/>
    <property type="match status" value="1"/>
</dbReference>
<name>A0ABR7SIZ7_9ACTN</name>
<evidence type="ECO:0000256" key="8">
    <source>
        <dbReference type="ARBA" id="ARBA00022989"/>
    </source>
</evidence>
<evidence type="ECO:0000259" key="13">
    <source>
        <dbReference type="Pfam" id="PF01435"/>
    </source>
</evidence>
<dbReference type="PANTHER" id="PTHR43221">
    <property type="entry name" value="PROTEASE HTPX"/>
    <property type="match status" value="1"/>
</dbReference>
<dbReference type="InterPro" id="IPR050083">
    <property type="entry name" value="HtpX_protease"/>
</dbReference>
<evidence type="ECO:0000256" key="9">
    <source>
        <dbReference type="ARBA" id="ARBA00023049"/>
    </source>
</evidence>
<evidence type="ECO:0000256" key="6">
    <source>
        <dbReference type="ARBA" id="ARBA00022801"/>
    </source>
</evidence>
<evidence type="ECO:0000256" key="4">
    <source>
        <dbReference type="ARBA" id="ARBA00022692"/>
    </source>
</evidence>
<keyword evidence="5" id="KW-0479">Metal-binding</keyword>
<sequence>METEGVEIEPCPQCGAGMPVHADHVVWCRACDWNVAPELFVFGLGRTAERRAEVAGQEAEQVYQELVRDGEFGRRSRWTAARIAAYTVSCGVVGASVALAGGGVAVLVTGGLNPLSLSLGLVLLFFSAVLRPWVPPLHPQLPTLDRQAAPRLFALLDKVAREVGTRGVDLVVLEPGFNAYVTSRRPRQRVLCIGLTLWETLTPQQRVALLGHELGHFTNGDTRHGLVVGNALGTLAWWRHWLDPGRWRGGRLRYWFGHGVLRWPWYAADGLLRLLDRLSLRGATRAEFLADELAARVASSEAAYGLAERLLHADRAVKALDALLVDGLVDWRRGPWRDAARAALDLPHHERERLLRLSQLQWHYQDDTHPPTHLRLALAEQRAYGEARVECGRQQAEAIDRELARAVSAAASHGPIRIRRSD</sequence>
<evidence type="ECO:0000256" key="12">
    <source>
        <dbReference type="SAM" id="Phobius"/>
    </source>
</evidence>
<protein>
    <submittedName>
        <fullName evidence="14">M48 family metallopeptidase</fullName>
    </submittedName>
</protein>
<evidence type="ECO:0000256" key="11">
    <source>
        <dbReference type="RuleBase" id="RU003983"/>
    </source>
</evidence>
<organism evidence="14 15">
    <name type="scientific">Streptomyces polyasparticus</name>
    <dbReference type="NCBI Taxonomy" id="2767826"/>
    <lineage>
        <taxon>Bacteria</taxon>
        <taxon>Bacillati</taxon>
        <taxon>Actinomycetota</taxon>
        <taxon>Actinomycetes</taxon>
        <taxon>Kitasatosporales</taxon>
        <taxon>Streptomycetaceae</taxon>
        <taxon>Streptomyces</taxon>
    </lineage>
</organism>
<keyword evidence="3 11" id="KW-0645">Protease</keyword>
<reference evidence="14 15" key="1">
    <citation type="submission" date="2020-08" db="EMBL/GenBank/DDBJ databases">
        <title>Genemic of Streptomyces polyaspartic.</title>
        <authorList>
            <person name="Liu W."/>
        </authorList>
    </citation>
    <scope>NUCLEOTIDE SEQUENCE [LARGE SCALE GENOMIC DNA]</scope>
    <source>
        <strain evidence="14 15">TRM66268-LWL</strain>
    </source>
</reference>
<dbReference type="Pfam" id="PF01435">
    <property type="entry name" value="Peptidase_M48"/>
    <property type="match status" value="1"/>
</dbReference>
<feature type="domain" description="Peptidase M48" evidence="13">
    <location>
        <begin position="150"/>
        <end position="381"/>
    </location>
</feature>
<keyword evidence="10 12" id="KW-0472">Membrane</keyword>
<keyword evidence="4 12" id="KW-0812">Transmembrane</keyword>
<gene>
    <name evidence="14" type="ORF">H9Y04_22025</name>
</gene>
<proteinExistence type="inferred from homology"/>
<evidence type="ECO:0000256" key="10">
    <source>
        <dbReference type="ARBA" id="ARBA00023136"/>
    </source>
</evidence>
<comment type="subcellular location">
    <subcellularLocation>
        <location evidence="1">Cell membrane</location>
        <topology evidence="1">Multi-pass membrane protein</topology>
    </subcellularLocation>
</comment>